<reference evidence="2" key="2">
    <citation type="submission" date="2015-01" db="EMBL/GenBank/DDBJ databases">
        <title>Evolutionary Origins and Diversification of the Mycorrhizal Mutualists.</title>
        <authorList>
            <consortium name="DOE Joint Genome Institute"/>
            <consortium name="Mycorrhizal Genomics Consortium"/>
            <person name="Kohler A."/>
            <person name="Kuo A."/>
            <person name="Nagy L.G."/>
            <person name="Floudas D."/>
            <person name="Copeland A."/>
            <person name="Barry K.W."/>
            <person name="Cichocki N."/>
            <person name="Veneault-Fourrey C."/>
            <person name="LaButti K."/>
            <person name="Lindquist E.A."/>
            <person name="Lipzen A."/>
            <person name="Lundell T."/>
            <person name="Morin E."/>
            <person name="Murat C."/>
            <person name="Riley R."/>
            <person name="Ohm R."/>
            <person name="Sun H."/>
            <person name="Tunlid A."/>
            <person name="Henrissat B."/>
            <person name="Grigoriev I.V."/>
            <person name="Hibbett D.S."/>
            <person name="Martin F."/>
        </authorList>
    </citation>
    <scope>NUCLEOTIDE SEQUENCE [LARGE SCALE GENOMIC DNA]</scope>
    <source>
        <strain evidence="2">Zn</strain>
    </source>
</reference>
<reference evidence="1 2" key="1">
    <citation type="submission" date="2014-04" db="EMBL/GenBank/DDBJ databases">
        <authorList>
            <consortium name="DOE Joint Genome Institute"/>
            <person name="Kuo A."/>
            <person name="Martino E."/>
            <person name="Perotto S."/>
            <person name="Kohler A."/>
            <person name="Nagy L.G."/>
            <person name="Floudas D."/>
            <person name="Copeland A."/>
            <person name="Barry K.W."/>
            <person name="Cichocki N."/>
            <person name="Veneault-Fourrey C."/>
            <person name="LaButti K."/>
            <person name="Lindquist E.A."/>
            <person name="Lipzen A."/>
            <person name="Lundell T."/>
            <person name="Morin E."/>
            <person name="Murat C."/>
            <person name="Sun H."/>
            <person name="Tunlid A."/>
            <person name="Henrissat B."/>
            <person name="Grigoriev I.V."/>
            <person name="Hibbett D.S."/>
            <person name="Martin F."/>
            <person name="Nordberg H.P."/>
            <person name="Cantor M.N."/>
            <person name="Hua S.X."/>
        </authorList>
    </citation>
    <scope>NUCLEOTIDE SEQUENCE [LARGE SCALE GENOMIC DNA]</scope>
    <source>
        <strain evidence="1 2">Zn</strain>
    </source>
</reference>
<dbReference type="Proteomes" id="UP000054321">
    <property type="component" value="Unassembled WGS sequence"/>
</dbReference>
<dbReference type="EMBL" id="KN832889">
    <property type="protein sequence ID" value="KIM94533.1"/>
    <property type="molecule type" value="Genomic_DNA"/>
</dbReference>
<sequence>MSDVLKPPSYCRYCNGLNFGSSPVNVPFDEWVSGISTSSCQTCQIIAQAIRKLSPQFLEGKFSGKTSGSHPHTNVRLSIHDRCRVIVGIEQNERLRRELDVQFYYSLTDNG</sequence>
<protein>
    <submittedName>
        <fullName evidence="1">Uncharacterized protein</fullName>
    </submittedName>
</protein>
<evidence type="ECO:0000313" key="1">
    <source>
        <dbReference type="EMBL" id="KIM94533.1"/>
    </source>
</evidence>
<dbReference type="HOGENOM" id="CLU_2159124_0_0_1"/>
<dbReference type="InParanoid" id="A0A0C3C6M1"/>
<keyword evidence="2" id="KW-1185">Reference proteome</keyword>
<dbReference type="AlphaFoldDB" id="A0A0C3C6M1"/>
<accession>A0A0C3C6M1</accession>
<gene>
    <name evidence="1" type="ORF">OIDMADRAFT_21331</name>
</gene>
<organism evidence="1 2">
    <name type="scientific">Oidiodendron maius (strain Zn)</name>
    <dbReference type="NCBI Taxonomy" id="913774"/>
    <lineage>
        <taxon>Eukaryota</taxon>
        <taxon>Fungi</taxon>
        <taxon>Dikarya</taxon>
        <taxon>Ascomycota</taxon>
        <taxon>Pezizomycotina</taxon>
        <taxon>Leotiomycetes</taxon>
        <taxon>Leotiomycetes incertae sedis</taxon>
        <taxon>Myxotrichaceae</taxon>
        <taxon>Oidiodendron</taxon>
    </lineage>
</organism>
<proteinExistence type="predicted"/>
<name>A0A0C3C6M1_OIDMZ</name>
<evidence type="ECO:0000313" key="2">
    <source>
        <dbReference type="Proteomes" id="UP000054321"/>
    </source>
</evidence>